<dbReference type="EMBL" id="CP001275">
    <property type="protein sequence ID" value="ACM06188.1"/>
    <property type="molecule type" value="Genomic_DNA"/>
</dbReference>
<dbReference type="OrthoDB" id="137092at2"/>
<accession>B9KZT3</accession>
<protein>
    <submittedName>
        <fullName evidence="2">Uncharacterized protein</fullName>
    </submittedName>
</protein>
<evidence type="ECO:0000313" key="3">
    <source>
        <dbReference type="Proteomes" id="UP000000447"/>
    </source>
</evidence>
<feature type="region of interest" description="Disordered" evidence="1">
    <location>
        <begin position="122"/>
        <end position="143"/>
    </location>
</feature>
<evidence type="ECO:0000256" key="1">
    <source>
        <dbReference type="SAM" id="MobiDB-lite"/>
    </source>
</evidence>
<evidence type="ECO:0000313" key="2">
    <source>
        <dbReference type="EMBL" id="ACM06188.1"/>
    </source>
</evidence>
<dbReference type="RefSeq" id="WP_015921895.1">
    <property type="nucleotide sequence ID" value="NC_011959.1"/>
</dbReference>
<dbReference type="HOGENOM" id="CLU_439967_0_0_0"/>
<reference evidence="2 3" key="1">
    <citation type="journal article" date="2009" name="PLoS ONE">
        <title>Complete genome sequence of the aerobic CO-oxidizing thermophile Thermomicrobium roseum.</title>
        <authorList>
            <person name="Wu D."/>
            <person name="Raymond J."/>
            <person name="Wu M."/>
            <person name="Chatterji S."/>
            <person name="Ren Q."/>
            <person name="Graham J.E."/>
            <person name="Bryant D.A."/>
            <person name="Robb F."/>
            <person name="Colman A."/>
            <person name="Tallon L.J."/>
            <person name="Badger J.H."/>
            <person name="Madupu R."/>
            <person name="Ward N.L."/>
            <person name="Eisen J.A."/>
        </authorList>
    </citation>
    <scope>NUCLEOTIDE SEQUENCE [LARGE SCALE GENOMIC DNA]</scope>
    <source>
        <strain evidence="3">ATCC 27502 / DSM 5159 / P-2</strain>
    </source>
</reference>
<dbReference type="eggNOG" id="COG3170">
    <property type="taxonomic scope" value="Bacteria"/>
</dbReference>
<proteinExistence type="predicted"/>
<dbReference type="AlphaFoldDB" id="B9KZT3"/>
<dbReference type="Proteomes" id="UP000000447">
    <property type="component" value="Chromosome"/>
</dbReference>
<dbReference type="KEGG" id="tro:trd_0927"/>
<gene>
    <name evidence="2" type="ordered locus">trd_0927</name>
</gene>
<keyword evidence="3" id="KW-1185">Reference proteome</keyword>
<sequence>MTDGTNVQTLPEIEFRGSTEERDLARRVFALLRATARFYPTHAPIRVPLETLAAHFAETEAGGSLTEWIERLRTALAANDHVFALEATQDGQIIVATTRAGRPPLPPEALIDTAHQLPRRFLEPPPEALTPTKTRPPEEKAAPVAEPAIAAPAEEEGLEKVVAPAATAATVIEDITELSDDELAAAIRVTLSNRPDVVGFADLWAIARIVPSLSRGDVRRIREYIVERGEPLTDREIVEVLFDVRPGMPDYALRQLALNARLISEEGFEFVGVPGAHAWTVREVNPVAPPKRKVADLGQDFRYLLESSEAIQPGTESVVDHVLTFYEHYYGVLPYDSTIAPVLPPRVFPDQTRALLRFEAPQTHETFYVELRYPTTNRGGFLFGFEQFFAANLVAGALITLERAEEPGRFIIDYLPISRQERRLLALDEKQRKYVFRPTVYFCAVQDSMLLTEQRFPRFAGQEPLDERTRRSYERVLEITFERVGENVGSREAPRYMATLDDLVAGVNVERPLSVDRIRYLLTSGQYPQFEADPDVADLYYYTPRR</sequence>
<organism evidence="2 3">
    <name type="scientific">Thermomicrobium roseum (strain ATCC 27502 / DSM 5159 / P-2)</name>
    <dbReference type="NCBI Taxonomy" id="309801"/>
    <lineage>
        <taxon>Bacteria</taxon>
        <taxon>Pseudomonadati</taxon>
        <taxon>Thermomicrobiota</taxon>
        <taxon>Thermomicrobia</taxon>
        <taxon>Thermomicrobiales</taxon>
        <taxon>Thermomicrobiaceae</taxon>
        <taxon>Thermomicrobium</taxon>
    </lineage>
</organism>
<dbReference type="STRING" id="309801.trd_0927"/>
<name>B9KZT3_THERP</name>